<proteinExistence type="predicted"/>
<keyword evidence="3" id="KW-1185">Reference proteome</keyword>
<gene>
    <name evidence="2" type="ORF">GWR21_00915</name>
</gene>
<evidence type="ECO:0000313" key="3">
    <source>
        <dbReference type="Proteomes" id="UP000476411"/>
    </source>
</evidence>
<dbReference type="KEGG" id="chih:GWR21_00915"/>
<name>A0A6B9ZA43_9BACT</name>
<evidence type="ECO:0000259" key="1">
    <source>
        <dbReference type="Pfam" id="PF03544"/>
    </source>
</evidence>
<feature type="domain" description="TonB C-terminal" evidence="1">
    <location>
        <begin position="63"/>
        <end position="127"/>
    </location>
</feature>
<reference evidence="2 3" key="1">
    <citation type="submission" date="2020-01" db="EMBL/GenBank/DDBJ databases">
        <title>Complete genome sequence of Chitinophaga sp. H33E-04 isolated from quinoa roots.</title>
        <authorList>
            <person name="Weon H.-Y."/>
            <person name="Lee S.A."/>
        </authorList>
    </citation>
    <scope>NUCLEOTIDE SEQUENCE [LARGE SCALE GENOMIC DNA]</scope>
    <source>
        <strain evidence="2 3">H33E-04</strain>
    </source>
</reference>
<dbReference type="AlphaFoldDB" id="A0A6B9ZA43"/>
<dbReference type="RefSeq" id="WP_162329909.1">
    <property type="nucleotide sequence ID" value="NZ_CP048113.1"/>
</dbReference>
<organism evidence="2 3">
    <name type="scientific">Chitinophaga agri</name>
    <dbReference type="NCBI Taxonomy" id="2703787"/>
    <lineage>
        <taxon>Bacteria</taxon>
        <taxon>Pseudomonadati</taxon>
        <taxon>Bacteroidota</taxon>
        <taxon>Chitinophagia</taxon>
        <taxon>Chitinophagales</taxon>
        <taxon>Chitinophagaceae</taxon>
        <taxon>Chitinophaga</taxon>
    </lineage>
</organism>
<dbReference type="PANTHER" id="PTHR33446:SF2">
    <property type="entry name" value="PROTEIN TONB"/>
    <property type="match status" value="1"/>
</dbReference>
<dbReference type="InterPro" id="IPR051045">
    <property type="entry name" value="TonB-dependent_transducer"/>
</dbReference>
<protein>
    <recommendedName>
        <fullName evidence="1">TonB C-terminal domain-containing protein</fullName>
    </recommendedName>
</protein>
<dbReference type="GO" id="GO:0031992">
    <property type="term" value="F:energy transducer activity"/>
    <property type="evidence" value="ECO:0007669"/>
    <property type="project" value="TreeGrafter"/>
</dbReference>
<dbReference type="GO" id="GO:0055085">
    <property type="term" value="P:transmembrane transport"/>
    <property type="evidence" value="ECO:0007669"/>
    <property type="project" value="InterPro"/>
</dbReference>
<accession>A0A6B9ZA43</accession>
<dbReference type="Gene3D" id="3.30.1150.10">
    <property type="match status" value="1"/>
</dbReference>
<dbReference type="SUPFAM" id="SSF74653">
    <property type="entry name" value="TolA/TonB C-terminal domain"/>
    <property type="match status" value="1"/>
</dbReference>
<dbReference type="Proteomes" id="UP000476411">
    <property type="component" value="Chromosome"/>
</dbReference>
<dbReference type="GO" id="GO:0098797">
    <property type="term" value="C:plasma membrane protein complex"/>
    <property type="evidence" value="ECO:0007669"/>
    <property type="project" value="TreeGrafter"/>
</dbReference>
<dbReference type="InterPro" id="IPR037682">
    <property type="entry name" value="TonB_C"/>
</dbReference>
<dbReference type="Pfam" id="PF03544">
    <property type="entry name" value="TonB_C"/>
    <property type="match status" value="1"/>
</dbReference>
<dbReference type="EMBL" id="CP048113">
    <property type="protein sequence ID" value="QHS58204.1"/>
    <property type="molecule type" value="Genomic_DNA"/>
</dbReference>
<dbReference type="PANTHER" id="PTHR33446">
    <property type="entry name" value="PROTEIN TONB-RELATED"/>
    <property type="match status" value="1"/>
</dbReference>
<evidence type="ECO:0000313" key="2">
    <source>
        <dbReference type="EMBL" id="QHS58204.1"/>
    </source>
</evidence>
<sequence length="129" mass="14509">MLLTTLCLQFTMCLHTGVHSDTAAPVLYTQVDQPPIFPGGKQAMQSFIDKNKRWPANTDICFEGRILISFVIEENGRPSNIKTATKDANFFDQVNTKLVNSMPTWQPGSVNGKPVRTLMYIPVTYRLTE</sequence>